<dbReference type="RefSeq" id="WP_394830022.1">
    <property type="nucleotide sequence ID" value="NZ_CP089929.1"/>
</dbReference>
<dbReference type="Proteomes" id="UP001374803">
    <property type="component" value="Chromosome"/>
</dbReference>
<dbReference type="PRINTS" id="PR00080">
    <property type="entry name" value="SDRFAMILY"/>
</dbReference>
<dbReference type="SUPFAM" id="SSF51735">
    <property type="entry name" value="NAD(P)-binding Rossmann-fold domains"/>
    <property type="match status" value="1"/>
</dbReference>
<dbReference type="Gene3D" id="3.40.50.720">
    <property type="entry name" value="NAD(P)-binding Rossmann-like Domain"/>
    <property type="match status" value="1"/>
</dbReference>
<dbReference type="PANTHER" id="PTHR24321:SF8">
    <property type="entry name" value="ESTRADIOL 17-BETA-DEHYDROGENASE 8-RELATED"/>
    <property type="match status" value="1"/>
</dbReference>
<comment type="similarity">
    <text evidence="1">Belongs to the short-chain dehydrogenases/reductases (SDR) family.</text>
</comment>
<keyword evidence="2" id="KW-0560">Oxidoreductase</keyword>
<reference evidence="3" key="1">
    <citation type="submission" date="2021-12" db="EMBL/GenBank/DDBJ databases">
        <title>Discovery of the Pendulisporaceae a myxobacterial family with distinct sporulation behavior and unique specialized metabolism.</title>
        <authorList>
            <person name="Garcia R."/>
            <person name="Popoff A."/>
            <person name="Bader C.D."/>
            <person name="Loehr J."/>
            <person name="Walesch S."/>
            <person name="Walt C."/>
            <person name="Boldt J."/>
            <person name="Bunk B."/>
            <person name="Haeckl F.J.F.P.J."/>
            <person name="Gunesch A.P."/>
            <person name="Birkelbach J."/>
            <person name="Nuebel U."/>
            <person name="Pietschmann T."/>
            <person name="Bach T."/>
            <person name="Mueller R."/>
        </authorList>
    </citation>
    <scope>NUCLEOTIDE SEQUENCE</scope>
    <source>
        <strain evidence="3">MSr11367</strain>
    </source>
</reference>
<dbReference type="InterPro" id="IPR002347">
    <property type="entry name" value="SDR_fam"/>
</dbReference>
<organism evidence="3 4">
    <name type="scientific">Pendulispora rubella</name>
    <dbReference type="NCBI Taxonomy" id="2741070"/>
    <lineage>
        <taxon>Bacteria</taxon>
        <taxon>Pseudomonadati</taxon>
        <taxon>Myxococcota</taxon>
        <taxon>Myxococcia</taxon>
        <taxon>Myxococcales</taxon>
        <taxon>Sorangiineae</taxon>
        <taxon>Pendulisporaceae</taxon>
        <taxon>Pendulispora</taxon>
    </lineage>
</organism>
<evidence type="ECO:0000313" key="4">
    <source>
        <dbReference type="Proteomes" id="UP001374803"/>
    </source>
</evidence>
<keyword evidence="4" id="KW-1185">Reference proteome</keyword>
<evidence type="ECO:0000256" key="1">
    <source>
        <dbReference type="ARBA" id="ARBA00006484"/>
    </source>
</evidence>
<dbReference type="PROSITE" id="PS00061">
    <property type="entry name" value="ADH_SHORT"/>
    <property type="match status" value="1"/>
</dbReference>
<proteinExistence type="inferred from homology"/>
<sequence length="253" mass="26189">MTRLLDGKVVVITGAGSGIGRSAAVVLARHGADLLLADINGNTCKETAEIVVRQGGNATAVVADVSNEDDVEAMVEAAIRVYGRLDGAFNNAGIDGAFEGVAESTRANWDKVIAVNLTGVWLCMRAEIRRMLPSGGTIVNNSSIAGMVGLGLGLSAYVAAKHGVLGLTREAALEYAARGIRVNAVCPGTVRTGMYEQVIATGVVTEQQIAAMQPINRSAHPDEISEAVAWLLSDRASFVTGQAMAVDGGLVAR</sequence>
<evidence type="ECO:0000256" key="2">
    <source>
        <dbReference type="ARBA" id="ARBA00023002"/>
    </source>
</evidence>
<dbReference type="InterPro" id="IPR036291">
    <property type="entry name" value="NAD(P)-bd_dom_sf"/>
</dbReference>
<dbReference type="Pfam" id="PF13561">
    <property type="entry name" value="adh_short_C2"/>
    <property type="match status" value="1"/>
</dbReference>
<gene>
    <name evidence="3" type="ORF">LVJ94_26300</name>
</gene>
<dbReference type="PANTHER" id="PTHR24321">
    <property type="entry name" value="DEHYDROGENASES, SHORT CHAIN"/>
    <property type="match status" value="1"/>
</dbReference>
<dbReference type="InterPro" id="IPR020904">
    <property type="entry name" value="Sc_DH/Rdtase_CS"/>
</dbReference>
<dbReference type="PRINTS" id="PR00081">
    <property type="entry name" value="GDHRDH"/>
</dbReference>
<dbReference type="EMBL" id="CP089983">
    <property type="protein sequence ID" value="WXB00422.1"/>
    <property type="molecule type" value="Genomic_DNA"/>
</dbReference>
<protein>
    <submittedName>
        <fullName evidence="3">SDR family oxidoreductase</fullName>
    </submittedName>
</protein>
<evidence type="ECO:0000313" key="3">
    <source>
        <dbReference type="EMBL" id="WXB00422.1"/>
    </source>
</evidence>
<accession>A0ABZ2KPF7</accession>
<name>A0ABZ2KPF7_9BACT</name>
<dbReference type="NCBIfam" id="NF005559">
    <property type="entry name" value="PRK07231.1"/>
    <property type="match status" value="1"/>
</dbReference>